<reference evidence="3 4" key="1">
    <citation type="submission" date="2020-08" db="EMBL/GenBank/DDBJ databases">
        <title>The Agave Microbiome: Exploring the role of microbial communities in plant adaptations to desert environments.</title>
        <authorList>
            <person name="Partida-Martinez L.P."/>
        </authorList>
    </citation>
    <scope>NUCLEOTIDE SEQUENCE [LARGE SCALE GENOMIC DNA]</scope>
    <source>
        <strain evidence="3 4">AS2.3</strain>
    </source>
</reference>
<name>A0A7Y9FLA6_9SPHN</name>
<dbReference type="InterPro" id="IPR007712">
    <property type="entry name" value="RelE/ParE_toxin"/>
</dbReference>
<dbReference type="InterPro" id="IPR035093">
    <property type="entry name" value="RelE/ParE_toxin_dom_sf"/>
</dbReference>
<evidence type="ECO:0000256" key="1">
    <source>
        <dbReference type="ARBA" id="ARBA00006226"/>
    </source>
</evidence>
<organism evidence="3 4">
    <name type="scientific">Sphingomonas melonis</name>
    <dbReference type="NCBI Taxonomy" id="152682"/>
    <lineage>
        <taxon>Bacteria</taxon>
        <taxon>Pseudomonadati</taxon>
        <taxon>Pseudomonadota</taxon>
        <taxon>Alphaproteobacteria</taxon>
        <taxon>Sphingomonadales</taxon>
        <taxon>Sphingomonadaceae</taxon>
        <taxon>Sphingomonas</taxon>
    </lineage>
</organism>
<comment type="caution">
    <text evidence="3">The sequence shown here is derived from an EMBL/GenBank/DDBJ whole genome shotgun (WGS) entry which is preliminary data.</text>
</comment>
<dbReference type="Gene3D" id="3.30.2310.20">
    <property type="entry name" value="RelE-like"/>
    <property type="match status" value="1"/>
</dbReference>
<protein>
    <submittedName>
        <fullName evidence="3">Addiction module RelE/StbE family toxin</fullName>
    </submittedName>
</protein>
<proteinExistence type="inferred from homology"/>
<dbReference type="EMBL" id="JACCBY010000001">
    <property type="protein sequence ID" value="NYD89002.1"/>
    <property type="molecule type" value="Genomic_DNA"/>
</dbReference>
<evidence type="ECO:0000256" key="2">
    <source>
        <dbReference type="ARBA" id="ARBA00022649"/>
    </source>
</evidence>
<accession>A0A7Y9FLA6</accession>
<gene>
    <name evidence="3" type="ORF">HD841_000771</name>
</gene>
<keyword evidence="4" id="KW-1185">Reference proteome</keyword>
<dbReference type="RefSeq" id="WP_179507527.1">
    <property type="nucleotide sequence ID" value="NZ_JACCBY010000001.1"/>
</dbReference>
<keyword evidence="2" id="KW-1277">Toxin-antitoxin system</keyword>
<evidence type="ECO:0000313" key="4">
    <source>
        <dbReference type="Proteomes" id="UP000517753"/>
    </source>
</evidence>
<dbReference type="PANTHER" id="PTHR33755">
    <property type="entry name" value="TOXIN PARE1-RELATED"/>
    <property type="match status" value="1"/>
</dbReference>
<sequence length="92" mass="10397">MTLAVVWTDDAATDLLDILDYIAERNVAAADRLEALIQHATDRLPDHPYIHRPGRIAGTREAIVHPNYILVYRVAIHAIEVLAVLHARQHYP</sequence>
<dbReference type="InterPro" id="IPR051803">
    <property type="entry name" value="TA_system_RelE-like_toxin"/>
</dbReference>
<evidence type="ECO:0000313" key="3">
    <source>
        <dbReference type="EMBL" id="NYD89002.1"/>
    </source>
</evidence>
<comment type="similarity">
    <text evidence="1">Belongs to the RelE toxin family.</text>
</comment>
<dbReference type="Pfam" id="PF05016">
    <property type="entry name" value="ParE_toxin"/>
    <property type="match status" value="1"/>
</dbReference>
<dbReference type="NCBIfam" id="TIGR02385">
    <property type="entry name" value="RelE_StbE"/>
    <property type="match status" value="1"/>
</dbReference>
<dbReference type="AlphaFoldDB" id="A0A7Y9FLA6"/>
<dbReference type="Proteomes" id="UP000517753">
    <property type="component" value="Unassembled WGS sequence"/>
</dbReference>